<accession>A0A1U7HD37</accession>
<keyword evidence="2" id="KW-1185">Reference proteome</keyword>
<dbReference type="OrthoDB" id="422984at2"/>
<dbReference type="EMBL" id="MRCB01000020">
    <property type="protein sequence ID" value="OKH21455.1"/>
    <property type="molecule type" value="Genomic_DNA"/>
</dbReference>
<reference evidence="1 2" key="1">
    <citation type="submission" date="2016-11" db="EMBL/GenBank/DDBJ databases">
        <title>Draft Genome Sequences of Nine Cyanobacterial Strains from Diverse Habitats.</title>
        <authorList>
            <person name="Zhu T."/>
            <person name="Hou S."/>
            <person name="Lu X."/>
            <person name="Hess W.R."/>
        </authorList>
    </citation>
    <scope>NUCLEOTIDE SEQUENCE [LARGE SCALE GENOMIC DNA]</scope>
    <source>
        <strain evidence="1 2">NIES-593</strain>
    </source>
</reference>
<evidence type="ECO:0000313" key="2">
    <source>
        <dbReference type="Proteomes" id="UP000186868"/>
    </source>
</evidence>
<dbReference type="AlphaFoldDB" id="A0A1U7HD37"/>
<protein>
    <submittedName>
        <fullName evidence="1">Uncharacterized protein</fullName>
    </submittedName>
</protein>
<dbReference type="RefSeq" id="WP_073600499.1">
    <property type="nucleotide sequence ID" value="NZ_MRCB01000020.1"/>
</dbReference>
<name>A0A1U7HD37_9CYAN</name>
<gene>
    <name evidence="1" type="ORF">NIES593_15800</name>
</gene>
<evidence type="ECO:0000313" key="1">
    <source>
        <dbReference type="EMBL" id="OKH21455.1"/>
    </source>
</evidence>
<organism evidence="1 2">
    <name type="scientific">Hydrococcus rivularis NIES-593</name>
    <dbReference type="NCBI Taxonomy" id="1921803"/>
    <lineage>
        <taxon>Bacteria</taxon>
        <taxon>Bacillati</taxon>
        <taxon>Cyanobacteriota</taxon>
        <taxon>Cyanophyceae</taxon>
        <taxon>Pleurocapsales</taxon>
        <taxon>Hydrococcaceae</taxon>
        <taxon>Hydrococcus</taxon>
    </lineage>
</organism>
<dbReference type="Proteomes" id="UP000186868">
    <property type="component" value="Unassembled WGS sequence"/>
</dbReference>
<sequence>MPTKIVWQQDSSQPDNANNFAAIKQWWADLNAKEVAWQQRLIPESGNPDEIDWDSQRFDEKFALQLPEIRGITLYWYKPGSEGTRNITAKKLELDTARQKLYIYPLSQPQLVIRVGKPDIIYQTIELKDPLIAGTSVGDNCVLLLRDSKQQIEVKLTLSRASLGKLLENLPG</sequence>
<comment type="caution">
    <text evidence="1">The sequence shown here is derived from an EMBL/GenBank/DDBJ whole genome shotgun (WGS) entry which is preliminary data.</text>
</comment>
<proteinExistence type="predicted"/>